<comment type="subcellular location">
    <subcellularLocation>
        <location evidence="1 14">Cell outer membrane</location>
        <topology evidence="1 14">Multi-pass membrane protein</topology>
    </subcellularLocation>
</comment>
<evidence type="ECO:0000256" key="4">
    <source>
        <dbReference type="ARBA" id="ARBA00022452"/>
    </source>
</evidence>
<evidence type="ECO:0000256" key="6">
    <source>
        <dbReference type="ARBA" id="ARBA00022692"/>
    </source>
</evidence>
<dbReference type="PANTHER" id="PTHR32552:SF89">
    <property type="entry name" value="CATECHOLATE SIDEROPHORE RECEPTOR FIU"/>
    <property type="match status" value="1"/>
</dbReference>
<dbReference type="InterPro" id="IPR000531">
    <property type="entry name" value="Beta-barrel_TonB"/>
</dbReference>
<evidence type="ECO:0000256" key="13">
    <source>
        <dbReference type="ARBA" id="ARBA00023237"/>
    </source>
</evidence>
<dbReference type="GO" id="GO:0015891">
    <property type="term" value="P:siderophore transport"/>
    <property type="evidence" value="ECO:0007669"/>
    <property type="project" value="InterPro"/>
</dbReference>
<evidence type="ECO:0000259" key="17">
    <source>
        <dbReference type="Pfam" id="PF00593"/>
    </source>
</evidence>
<evidence type="ECO:0000256" key="12">
    <source>
        <dbReference type="ARBA" id="ARBA00023170"/>
    </source>
</evidence>
<comment type="caution">
    <text evidence="19">The sequence shown here is derived from an EMBL/GenBank/DDBJ whole genome shotgun (WGS) entry which is preliminary data.</text>
</comment>
<evidence type="ECO:0000256" key="1">
    <source>
        <dbReference type="ARBA" id="ARBA00004571"/>
    </source>
</evidence>
<evidence type="ECO:0000256" key="16">
    <source>
        <dbReference type="SAM" id="MobiDB-lite"/>
    </source>
</evidence>
<evidence type="ECO:0000256" key="10">
    <source>
        <dbReference type="ARBA" id="ARBA00023077"/>
    </source>
</evidence>
<dbReference type="NCBIfam" id="NF007349">
    <property type="entry name" value="PRK09840.1"/>
    <property type="match status" value="1"/>
</dbReference>
<keyword evidence="9" id="KW-0406">Ion transport</keyword>
<evidence type="ECO:0000256" key="7">
    <source>
        <dbReference type="ARBA" id="ARBA00022729"/>
    </source>
</evidence>
<dbReference type="FunFam" id="2.170.130.10:FF:000001">
    <property type="entry name" value="Catecholate siderophore TonB-dependent receptor"/>
    <property type="match status" value="1"/>
</dbReference>
<dbReference type="PROSITE" id="PS52016">
    <property type="entry name" value="TONB_DEPENDENT_REC_3"/>
    <property type="match status" value="1"/>
</dbReference>
<keyword evidence="5" id="KW-0410">Iron transport</keyword>
<evidence type="ECO:0000313" key="19">
    <source>
        <dbReference type="EMBL" id="PII36605.1"/>
    </source>
</evidence>
<evidence type="ECO:0000256" key="5">
    <source>
        <dbReference type="ARBA" id="ARBA00022496"/>
    </source>
</evidence>
<dbReference type="Gene3D" id="2.40.170.20">
    <property type="entry name" value="TonB-dependent receptor, beta-barrel domain"/>
    <property type="match status" value="1"/>
</dbReference>
<gene>
    <name evidence="19" type="ORF">CTI11_05915</name>
</gene>
<keyword evidence="10 15" id="KW-0798">TonB box</keyword>
<dbReference type="PANTHER" id="PTHR32552">
    <property type="entry name" value="FERRICHROME IRON RECEPTOR-RELATED"/>
    <property type="match status" value="1"/>
</dbReference>
<dbReference type="EMBL" id="PEKC01000014">
    <property type="protein sequence ID" value="PII36605.1"/>
    <property type="molecule type" value="Genomic_DNA"/>
</dbReference>
<evidence type="ECO:0000256" key="11">
    <source>
        <dbReference type="ARBA" id="ARBA00023136"/>
    </source>
</evidence>
<dbReference type="SUPFAM" id="SSF56935">
    <property type="entry name" value="Porins"/>
    <property type="match status" value="1"/>
</dbReference>
<keyword evidence="6 14" id="KW-0812">Transmembrane</keyword>
<sequence>MAHHTNHITGRKHCAAATRPHAVGIAATLMALSLPMQIQAQPATPAPLDQTLGEVQVRDRHDGGYKAQKAASPKFTRPLVDTPQTLSVIRREVMEEQEATTLQEALRNTPGVTLLLGEGGNSNSKDNIFMRGFDTTGSIFIDGVRNLGSSVRDTFNIEDIEIVKGASGSDYGRGAPSGSINMRTKLPMLGDLSQIRLGTGTADTNRATADLNRQLGDTAALRLNAMVQSSGVAGRDFVRDQGMGMAPSLALGLGTPTRLIADMQLLQYDNRPDGGVPTVGLPGFYNGALSILGIKDIRPVDPSNFYGSLDDFSKTELNHATVRFEHDLSPGTTVRNITRVGRSKIDQLLTGTSGIVSDGSGASAVGRPDPATWTASRSRQLRWQSNQLLTNQSNLSSSFKTGGLQHALSAGLELIYEKQTSRGRTGAGTMAPANLYAPNVNDPITGQDIRYTGQISEGNTRTVALYAFDSIEFSPQWQLNGGLRWDRYRSANDNTTAPNAATGAQTTSQLSSSGSLLSTKLGLVFKPVDYGSIYAGISTSQQPPGGSNFSLSATEGNINHSSMDPSKAANLEVGTKWDILDRRLLLTAALFQTTVRNDLGTIDNVTGAVTQYGKKQVKGIELGAVGQITPAWNVTAGLARMNTKIEQGTSSQTGAHLNWSPKLSFTSWTTYRFGNGLTLGGGARYMARMARLVSNSAVPDTTNMPSTRDYWVYDAFMAYEVSKHLRLQLNVYNLADKKYVASLNNNGARYMPGPARSARLVATLKF</sequence>
<evidence type="ECO:0000256" key="8">
    <source>
        <dbReference type="ARBA" id="ARBA00023004"/>
    </source>
</evidence>
<evidence type="ECO:0000256" key="15">
    <source>
        <dbReference type="RuleBase" id="RU003357"/>
    </source>
</evidence>
<dbReference type="InterPro" id="IPR037066">
    <property type="entry name" value="Plug_dom_sf"/>
</dbReference>
<dbReference type="GO" id="GO:0038023">
    <property type="term" value="F:signaling receptor activity"/>
    <property type="evidence" value="ECO:0007669"/>
    <property type="project" value="InterPro"/>
</dbReference>
<keyword evidence="13 14" id="KW-0998">Cell outer membrane</keyword>
<comment type="similarity">
    <text evidence="2 14 15">Belongs to the TonB-dependent receptor family.</text>
</comment>
<dbReference type="InterPro" id="IPR036942">
    <property type="entry name" value="Beta-barrel_TonB_sf"/>
</dbReference>
<name>A0A2G7T9L5_9FLAO</name>
<dbReference type="AlphaFoldDB" id="A0A2G7T9L5"/>
<keyword evidence="4 14" id="KW-1134">Transmembrane beta strand</keyword>
<evidence type="ECO:0000256" key="9">
    <source>
        <dbReference type="ARBA" id="ARBA00023065"/>
    </source>
</evidence>
<organism evidence="19">
    <name type="scientific">Chryseobacterium sp. B5</name>
    <dbReference type="NCBI Taxonomy" id="2050562"/>
    <lineage>
        <taxon>Bacteria</taxon>
        <taxon>Pseudomonadati</taxon>
        <taxon>Bacteroidota</taxon>
        <taxon>Flavobacteriia</taxon>
        <taxon>Flavobacteriales</taxon>
        <taxon>Weeksellaceae</taxon>
        <taxon>Chryseobacterium group</taxon>
        <taxon>Chryseobacterium</taxon>
    </lineage>
</organism>
<feature type="compositionally biased region" description="Polar residues" evidence="16">
    <location>
        <begin position="541"/>
        <end position="564"/>
    </location>
</feature>
<feature type="domain" description="TonB-dependent receptor plug" evidence="18">
    <location>
        <begin position="79"/>
        <end position="178"/>
    </location>
</feature>
<feature type="region of interest" description="Disordered" evidence="16">
    <location>
        <begin position="541"/>
        <end position="566"/>
    </location>
</feature>
<dbReference type="GO" id="GO:0009279">
    <property type="term" value="C:cell outer membrane"/>
    <property type="evidence" value="ECO:0007669"/>
    <property type="project" value="UniProtKB-SubCell"/>
</dbReference>
<feature type="domain" description="TonB-dependent receptor-like beta-barrel" evidence="17">
    <location>
        <begin position="270"/>
        <end position="734"/>
    </location>
</feature>
<dbReference type="InterPro" id="IPR039426">
    <property type="entry name" value="TonB-dep_rcpt-like"/>
</dbReference>
<keyword evidence="3 14" id="KW-0813">Transport</keyword>
<keyword evidence="7" id="KW-0732">Signal</keyword>
<evidence type="ECO:0000259" key="18">
    <source>
        <dbReference type="Pfam" id="PF07715"/>
    </source>
</evidence>
<keyword evidence="12 19" id="KW-0675">Receptor</keyword>
<dbReference type="Gene3D" id="2.170.130.10">
    <property type="entry name" value="TonB-dependent receptor, plug domain"/>
    <property type="match status" value="1"/>
</dbReference>
<keyword evidence="8" id="KW-0408">Iron</keyword>
<dbReference type="Pfam" id="PF00593">
    <property type="entry name" value="TonB_dep_Rec_b-barrel"/>
    <property type="match status" value="1"/>
</dbReference>
<dbReference type="NCBIfam" id="TIGR01783">
    <property type="entry name" value="TonB-siderophor"/>
    <property type="match status" value="1"/>
</dbReference>
<dbReference type="Pfam" id="PF07715">
    <property type="entry name" value="Plug"/>
    <property type="match status" value="1"/>
</dbReference>
<evidence type="ECO:0000256" key="14">
    <source>
        <dbReference type="PROSITE-ProRule" id="PRU01360"/>
    </source>
</evidence>
<keyword evidence="11 14" id="KW-0472">Membrane</keyword>
<dbReference type="GO" id="GO:0015344">
    <property type="term" value="F:siderophore uptake transmembrane transporter activity"/>
    <property type="evidence" value="ECO:0007669"/>
    <property type="project" value="TreeGrafter"/>
</dbReference>
<dbReference type="InterPro" id="IPR010105">
    <property type="entry name" value="TonB_sidphr_rcpt"/>
</dbReference>
<proteinExistence type="inferred from homology"/>
<accession>A0A2G7T9L5</accession>
<reference evidence="19" key="1">
    <citation type="submission" date="2017-10" db="EMBL/GenBank/DDBJ databases">
        <title>Chryseobacterium sp. B5 is a hydrocarbonoclastic and plant growth promoting bacterium.</title>
        <authorList>
            <person name="Thijs S."/>
            <person name="Gkorezis P."/>
            <person name="Van Hamme J."/>
        </authorList>
    </citation>
    <scope>NUCLEOTIDE SEQUENCE</scope>
    <source>
        <strain evidence="19">B5</strain>
    </source>
</reference>
<evidence type="ECO:0000256" key="3">
    <source>
        <dbReference type="ARBA" id="ARBA00022448"/>
    </source>
</evidence>
<protein>
    <submittedName>
        <fullName evidence="19">TonB-dependent siderophore receptor</fullName>
    </submittedName>
</protein>
<dbReference type="InterPro" id="IPR012910">
    <property type="entry name" value="Plug_dom"/>
</dbReference>
<dbReference type="CDD" id="cd01347">
    <property type="entry name" value="ligand_gated_channel"/>
    <property type="match status" value="1"/>
</dbReference>
<evidence type="ECO:0000256" key="2">
    <source>
        <dbReference type="ARBA" id="ARBA00009810"/>
    </source>
</evidence>